<proteinExistence type="predicted"/>
<name>A0A2J6S7V2_HYAVF</name>
<gene>
    <name evidence="1" type="ORF">L207DRAFT_577680</name>
</gene>
<evidence type="ECO:0000313" key="2">
    <source>
        <dbReference type="Proteomes" id="UP000235786"/>
    </source>
</evidence>
<dbReference type="EMBL" id="KZ613939">
    <property type="protein sequence ID" value="PMD46838.1"/>
    <property type="molecule type" value="Genomic_DNA"/>
</dbReference>
<evidence type="ECO:0000313" key="1">
    <source>
        <dbReference type="EMBL" id="PMD46838.1"/>
    </source>
</evidence>
<keyword evidence="2" id="KW-1185">Reference proteome</keyword>
<sequence>MSSEENVRRNVIKRSSLEEADRIYPNLTQETAANGSVWSISGKPYPFFVPSTVESTLGSPIVLAIGGFATTLTTLSLSRWNGGA</sequence>
<reference evidence="1 2" key="1">
    <citation type="submission" date="2016-04" db="EMBL/GenBank/DDBJ databases">
        <title>A degradative enzymes factory behind the ericoid mycorrhizal symbiosis.</title>
        <authorList>
            <consortium name="DOE Joint Genome Institute"/>
            <person name="Martino E."/>
            <person name="Morin E."/>
            <person name="Grelet G."/>
            <person name="Kuo A."/>
            <person name="Kohler A."/>
            <person name="Daghino S."/>
            <person name="Barry K."/>
            <person name="Choi C."/>
            <person name="Cichocki N."/>
            <person name="Clum A."/>
            <person name="Copeland A."/>
            <person name="Hainaut M."/>
            <person name="Haridas S."/>
            <person name="Labutti K."/>
            <person name="Lindquist E."/>
            <person name="Lipzen A."/>
            <person name="Khouja H.-R."/>
            <person name="Murat C."/>
            <person name="Ohm R."/>
            <person name="Olson A."/>
            <person name="Spatafora J."/>
            <person name="Veneault-Fourrey C."/>
            <person name="Henrissat B."/>
            <person name="Grigoriev I."/>
            <person name="Martin F."/>
            <person name="Perotto S."/>
        </authorList>
    </citation>
    <scope>NUCLEOTIDE SEQUENCE [LARGE SCALE GENOMIC DNA]</scope>
    <source>
        <strain evidence="1 2">F</strain>
    </source>
</reference>
<organism evidence="1 2">
    <name type="scientific">Hyaloscypha variabilis (strain UAMH 11265 / GT02V1 / F)</name>
    <name type="common">Meliniomyces variabilis</name>
    <dbReference type="NCBI Taxonomy" id="1149755"/>
    <lineage>
        <taxon>Eukaryota</taxon>
        <taxon>Fungi</taxon>
        <taxon>Dikarya</taxon>
        <taxon>Ascomycota</taxon>
        <taxon>Pezizomycotina</taxon>
        <taxon>Leotiomycetes</taxon>
        <taxon>Helotiales</taxon>
        <taxon>Hyaloscyphaceae</taxon>
        <taxon>Hyaloscypha</taxon>
        <taxon>Hyaloscypha variabilis</taxon>
    </lineage>
</organism>
<dbReference type="Proteomes" id="UP000235786">
    <property type="component" value="Unassembled WGS sequence"/>
</dbReference>
<dbReference type="AlphaFoldDB" id="A0A2J6S7V2"/>
<accession>A0A2J6S7V2</accession>
<protein>
    <submittedName>
        <fullName evidence="1">Uncharacterized protein</fullName>
    </submittedName>
</protein>
<dbReference type="OrthoDB" id="3648309at2759"/>